<dbReference type="NCBIfam" id="TIGR03506">
    <property type="entry name" value="FlgEFG_subfam"/>
    <property type="match status" value="2"/>
</dbReference>
<dbReference type="RefSeq" id="WP_015497616.1">
    <property type="nucleotide sequence ID" value="NC_020909.1"/>
</dbReference>
<dbReference type="KEGG" id="oar:OA238_118p0140"/>
<dbReference type="PROSITE" id="PS00588">
    <property type="entry name" value="FLAGELLA_BB_ROD"/>
    <property type="match status" value="1"/>
</dbReference>
<sequence>MFGTILSGMSTSMFEISVVSNNVANASTTAFRKSSASFSDLYSGASAETVSRTSTGVGSIVEQTRQNTKQGALMERDGVLNMALAGSGMFVTTTPNSDGTLSEALNFTRDGEFALDESGVLRSSTNDIVYGFDGIGGTTLQKIVIPFVNETDTKLTSIEVGSDGLIEATYGEQGPKVAGQLAVATFANASSLQQLGLGSFQASQASGAPSFGIAGSEGFGSVQVGKLEASNVNLTTELTSLIRAQQQFSGSSRILQAYSDMIEKLTR</sequence>
<dbReference type="InterPro" id="IPR010930">
    <property type="entry name" value="Flg_bb/hook_C_dom"/>
</dbReference>
<evidence type="ECO:0000313" key="7">
    <source>
        <dbReference type="EMBL" id="AGI74708.1"/>
    </source>
</evidence>
<evidence type="ECO:0000256" key="3">
    <source>
        <dbReference type="ARBA" id="ARBA00023143"/>
    </source>
</evidence>
<dbReference type="InterPro" id="IPR037925">
    <property type="entry name" value="FlgE/F/G-like"/>
</dbReference>
<evidence type="ECO:0000313" key="8">
    <source>
        <dbReference type="Proteomes" id="UP000004688"/>
    </source>
</evidence>
<name>M9RSI0_9RHOB</name>
<dbReference type="InterPro" id="IPR019776">
    <property type="entry name" value="Flagellar_basal_body_rod_CS"/>
</dbReference>
<dbReference type="HOGENOM" id="CLU_013687_0_1_5"/>
<evidence type="ECO:0000256" key="2">
    <source>
        <dbReference type="ARBA" id="ARBA00009677"/>
    </source>
</evidence>
<dbReference type="PANTHER" id="PTHR30435:SF19">
    <property type="entry name" value="FLAGELLAR BASAL-BODY ROD PROTEIN FLGG"/>
    <property type="match status" value="1"/>
</dbReference>
<dbReference type="PANTHER" id="PTHR30435">
    <property type="entry name" value="FLAGELLAR PROTEIN"/>
    <property type="match status" value="1"/>
</dbReference>
<dbReference type="InterPro" id="IPR053967">
    <property type="entry name" value="LlgE_F_G-like_D1"/>
</dbReference>
<protein>
    <submittedName>
        <fullName evidence="7">Putative FlgG-like flagellar basal-body rod protein</fullName>
    </submittedName>
</protein>
<organism evidence="7 8">
    <name type="scientific">Octadecabacter arcticus 238</name>
    <dbReference type="NCBI Taxonomy" id="391616"/>
    <lineage>
        <taxon>Bacteria</taxon>
        <taxon>Pseudomonadati</taxon>
        <taxon>Pseudomonadota</taxon>
        <taxon>Alphaproteobacteria</taxon>
        <taxon>Rhodobacterales</taxon>
        <taxon>Roseobacteraceae</taxon>
        <taxon>Octadecabacter</taxon>
    </lineage>
</organism>
<dbReference type="EMBL" id="CP003743">
    <property type="protein sequence ID" value="AGI74708.1"/>
    <property type="molecule type" value="Genomic_DNA"/>
</dbReference>
<dbReference type="InterPro" id="IPR020013">
    <property type="entry name" value="Flagellar_FlgE/F/G"/>
</dbReference>
<dbReference type="Pfam" id="PF22692">
    <property type="entry name" value="LlgE_F_G_D1"/>
    <property type="match status" value="1"/>
</dbReference>
<keyword evidence="7" id="KW-0966">Cell projection</keyword>
<evidence type="ECO:0000259" key="5">
    <source>
        <dbReference type="Pfam" id="PF06429"/>
    </source>
</evidence>
<accession>M9RSI0</accession>
<dbReference type="Pfam" id="PF06429">
    <property type="entry name" value="Flg_bbr_C"/>
    <property type="match status" value="1"/>
</dbReference>
<evidence type="ECO:0000259" key="6">
    <source>
        <dbReference type="Pfam" id="PF22692"/>
    </source>
</evidence>
<feature type="domain" description="Flagellar basal-body/hook protein C-terminal" evidence="5">
    <location>
        <begin position="225"/>
        <end position="266"/>
    </location>
</feature>
<keyword evidence="7" id="KW-0969">Cilium</keyword>
<geneLocation type="plasmid" evidence="7 8">
    <name>pOA238_118</name>
</geneLocation>
<dbReference type="AlphaFoldDB" id="M9RSI0"/>
<proteinExistence type="inferred from homology"/>
<evidence type="ECO:0000256" key="4">
    <source>
        <dbReference type="RuleBase" id="RU362116"/>
    </source>
</evidence>
<feature type="domain" description="Flagellar hook protein FlgE/F/G-like D1" evidence="6">
    <location>
        <begin position="83"/>
        <end position="168"/>
    </location>
</feature>
<keyword evidence="8" id="KW-1185">Reference proteome</keyword>
<evidence type="ECO:0000256" key="1">
    <source>
        <dbReference type="ARBA" id="ARBA00004117"/>
    </source>
</evidence>
<gene>
    <name evidence="7" type="ORF">OA238_118p0140</name>
</gene>
<comment type="subcellular location">
    <subcellularLocation>
        <location evidence="1 4">Bacterial flagellum basal body</location>
    </subcellularLocation>
</comment>
<comment type="similarity">
    <text evidence="2 4">Belongs to the flagella basal body rod proteins family.</text>
</comment>
<dbReference type="OrthoDB" id="9804559at2"/>
<dbReference type="Proteomes" id="UP000004688">
    <property type="component" value="Plasmid pOA238_118"/>
</dbReference>
<reference evidence="7 8" key="1">
    <citation type="journal article" date="2013" name="PLoS ONE">
        <title>Poles Apart: Arctic and Antarctic Octadecabacter strains Share High Genome Plasticity and a New Type of Xanthorhodopsin.</title>
        <authorList>
            <person name="Vollmers J."/>
            <person name="Voget S."/>
            <person name="Dietrich S."/>
            <person name="Gollnow K."/>
            <person name="Smits M."/>
            <person name="Meyer K."/>
            <person name="Brinkhoff T."/>
            <person name="Simon M."/>
            <person name="Daniel R."/>
        </authorList>
    </citation>
    <scope>NUCLEOTIDE SEQUENCE [LARGE SCALE GENOMIC DNA]</scope>
    <source>
        <strain evidence="7 8">238</strain>
        <plasmid evidence="8">Plasmid pOA238_118</plasmid>
    </source>
</reference>
<keyword evidence="7" id="KW-0282">Flagellum</keyword>
<keyword evidence="3 4" id="KW-0975">Bacterial flagellum</keyword>
<dbReference type="GO" id="GO:0009425">
    <property type="term" value="C:bacterial-type flagellum basal body"/>
    <property type="evidence" value="ECO:0007669"/>
    <property type="project" value="UniProtKB-SubCell"/>
</dbReference>
<keyword evidence="7" id="KW-0614">Plasmid</keyword>
<dbReference type="SUPFAM" id="SSF117143">
    <property type="entry name" value="Flagellar hook protein flgE"/>
    <property type="match status" value="1"/>
</dbReference>
<dbReference type="GO" id="GO:0071978">
    <property type="term" value="P:bacterial-type flagellum-dependent swarming motility"/>
    <property type="evidence" value="ECO:0007669"/>
    <property type="project" value="TreeGrafter"/>
</dbReference>